<dbReference type="Pfam" id="PF08615">
    <property type="entry name" value="RNase_H2_suC"/>
    <property type="match status" value="1"/>
</dbReference>
<dbReference type="RefSeq" id="XP_040778485.1">
    <property type="nucleotide sequence ID" value="XM_040916832.1"/>
</dbReference>
<feature type="region of interest" description="Disordered" evidence="1">
    <location>
        <begin position="1"/>
        <end position="52"/>
    </location>
</feature>
<feature type="compositionally biased region" description="Polar residues" evidence="1">
    <location>
        <begin position="9"/>
        <end position="18"/>
    </location>
</feature>
<dbReference type="PANTHER" id="PTHR47204:SF1">
    <property type="entry name" value="RIBONUCLEASE H2 SUBUNIT C"/>
    <property type="match status" value="1"/>
</dbReference>
<dbReference type="GO" id="GO:0006401">
    <property type="term" value="P:RNA catabolic process"/>
    <property type="evidence" value="ECO:0007669"/>
    <property type="project" value="InterPro"/>
</dbReference>
<organism evidence="2 3">
    <name type="scientific">Cryphonectria parasitica (strain ATCC 38755 / EP155)</name>
    <dbReference type="NCBI Taxonomy" id="660469"/>
    <lineage>
        <taxon>Eukaryota</taxon>
        <taxon>Fungi</taxon>
        <taxon>Dikarya</taxon>
        <taxon>Ascomycota</taxon>
        <taxon>Pezizomycotina</taxon>
        <taxon>Sordariomycetes</taxon>
        <taxon>Sordariomycetidae</taxon>
        <taxon>Diaporthales</taxon>
        <taxon>Cryphonectriaceae</taxon>
        <taxon>Cryphonectria-Endothia species complex</taxon>
        <taxon>Cryphonectria</taxon>
    </lineage>
</organism>
<dbReference type="PANTHER" id="PTHR47204">
    <property type="entry name" value="OS02G0168900 PROTEIN"/>
    <property type="match status" value="1"/>
</dbReference>
<reference evidence="2" key="1">
    <citation type="journal article" date="2020" name="Phytopathology">
        <title>Genome sequence of the chestnut blight fungus Cryphonectria parasitica EP155: A fundamental resource for an archetypical invasive plant pathogen.</title>
        <authorList>
            <person name="Crouch J.A."/>
            <person name="Dawe A."/>
            <person name="Aerts A."/>
            <person name="Barry K."/>
            <person name="Churchill A.C.L."/>
            <person name="Grimwood J."/>
            <person name="Hillman B."/>
            <person name="Milgroom M.G."/>
            <person name="Pangilinan J."/>
            <person name="Smith M."/>
            <person name="Salamov A."/>
            <person name="Schmutz J."/>
            <person name="Yadav J."/>
            <person name="Grigoriev I.V."/>
            <person name="Nuss D."/>
        </authorList>
    </citation>
    <scope>NUCLEOTIDE SEQUENCE</scope>
    <source>
        <strain evidence="2">EP155</strain>
    </source>
</reference>
<keyword evidence="3" id="KW-1185">Reference proteome</keyword>
<evidence type="ECO:0000313" key="3">
    <source>
        <dbReference type="Proteomes" id="UP000803844"/>
    </source>
</evidence>
<dbReference type="Proteomes" id="UP000803844">
    <property type="component" value="Unassembled WGS sequence"/>
</dbReference>
<dbReference type="AlphaFoldDB" id="A0A9P5CQH5"/>
<dbReference type="Gene3D" id="2.40.128.680">
    <property type="match status" value="1"/>
</dbReference>
<name>A0A9P5CQH5_CRYP1</name>
<dbReference type="CDD" id="cd09271">
    <property type="entry name" value="RNase_H2-C"/>
    <property type="match status" value="1"/>
</dbReference>
<gene>
    <name evidence="2" type="ORF">M406DRAFT_252304</name>
</gene>
<sequence length="193" mass="21697">MEQPMLSVDSRSNTTARTTAHLLPCRIHHDGPVGSTKSYWVPKTDQGGKRTAHFRGRELHGKPLKVPDGYHGAIMVKKDAPEPEAPKPGAPEVVDLDAEEEDLPLGALETRAEFEEMVIWGHESTAEVSSDPYVRGIEEWMKLSAQVRIMATENWNLDVLRLTLVFCRYIRTRKRGTEVAELQDFHSIICPAL</sequence>
<dbReference type="GeneID" id="63833961"/>
<proteinExistence type="predicted"/>
<dbReference type="OrthoDB" id="6222486at2759"/>
<comment type="caution">
    <text evidence="2">The sequence shown here is derived from an EMBL/GenBank/DDBJ whole genome shotgun (WGS) entry which is preliminary data.</text>
</comment>
<accession>A0A9P5CQH5</accession>
<dbReference type="GO" id="GO:0032299">
    <property type="term" value="C:ribonuclease H2 complex"/>
    <property type="evidence" value="ECO:0007669"/>
    <property type="project" value="InterPro"/>
</dbReference>
<evidence type="ECO:0000256" key="1">
    <source>
        <dbReference type="SAM" id="MobiDB-lite"/>
    </source>
</evidence>
<evidence type="ECO:0000313" key="2">
    <source>
        <dbReference type="EMBL" id="KAF3767524.1"/>
    </source>
</evidence>
<protein>
    <submittedName>
        <fullName evidence="2">Uncharacterized protein</fullName>
    </submittedName>
</protein>
<dbReference type="EMBL" id="MU032346">
    <property type="protein sequence ID" value="KAF3767524.1"/>
    <property type="molecule type" value="Genomic_DNA"/>
</dbReference>
<dbReference type="InterPro" id="IPR013924">
    <property type="entry name" value="RNase_H2_suC"/>
</dbReference>